<dbReference type="Proteomes" id="UP001295684">
    <property type="component" value="Unassembled WGS sequence"/>
</dbReference>
<organism evidence="2 3">
    <name type="scientific">Euplotes crassus</name>
    <dbReference type="NCBI Taxonomy" id="5936"/>
    <lineage>
        <taxon>Eukaryota</taxon>
        <taxon>Sar</taxon>
        <taxon>Alveolata</taxon>
        <taxon>Ciliophora</taxon>
        <taxon>Intramacronucleata</taxon>
        <taxon>Spirotrichea</taxon>
        <taxon>Hypotrichia</taxon>
        <taxon>Euplotida</taxon>
        <taxon>Euplotidae</taxon>
        <taxon>Moneuplotes</taxon>
    </lineage>
</organism>
<keyword evidence="3" id="KW-1185">Reference proteome</keyword>
<dbReference type="EMBL" id="CAMPGE010003036">
    <property type="protein sequence ID" value="CAI2361859.1"/>
    <property type="molecule type" value="Genomic_DNA"/>
</dbReference>
<gene>
    <name evidence="2" type="ORF">ECRASSUSDP1_LOCUS3173</name>
</gene>
<evidence type="ECO:0000256" key="1">
    <source>
        <dbReference type="SAM" id="MobiDB-lite"/>
    </source>
</evidence>
<comment type="caution">
    <text evidence="2">The sequence shown here is derived from an EMBL/GenBank/DDBJ whole genome shotgun (WGS) entry which is preliminary data.</text>
</comment>
<evidence type="ECO:0000313" key="3">
    <source>
        <dbReference type="Proteomes" id="UP001295684"/>
    </source>
</evidence>
<name>A0AAD1X5S6_EUPCR</name>
<sequence length="257" mass="30705">MNSPHKKEHPESETPLKISQSEFPFCSNTEIKKFKDQMIKKKESEIKEKFDELEDEKNSNNCSSKPSPYRYRKDVCYKFILRKFKNYYTKDFTEATNFTSKHKNRDERVRSLKLCMLNYCGMRGLLERSAEFPFLLSSFLFPKYSREIIDSMIEESSDPNIKEKLELLKKIIDLLKNLVKNYSEIKLKKVVRIPEIRYLLLNFIRRARQGEIEISGMIKEDPEKDREYLKKIIKNFYESVDSQVQSIRNSNCMDHSD</sequence>
<proteinExistence type="predicted"/>
<evidence type="ECO:0000313" key="2">
    <source>
        <dbReference type="EMBL" id="CAI2361859.1"/>
    </source>
</evidence>
<reference evidence="2" key="1">
    <citation type="submission" date="2023-07" db="EMBL/GenBank/DDBJ databases">
        <authorList>
            <consortium name="AG Swart"/>
            <person name="Singh M."/>
            <person name="Singh A."/>
            <person name="Seah K."/>
            <person name="Emmerich C."/>
        </authorList>
    </citation>
    <scope>NUCLEOTIDE SEQUENCE</scope>
    <source>
        <strain evidence="2">DP1</strain>
    </source>
</reference>
<accession>A0AAD1X5S6</accession>
<dbReference type="AlphaFoldDB" id="A0AAD1X5S6"/>
<feature type="region of interest" description="Disordered" evidence="1">
    <location>
        <begin position="1"/>
        <end position="21"/>
    </location>
</feature>
<protein>
    <submittedName>
        <fullName evidence="2">Uncharacterized protein</fullName>
    </submittedName>
</protein>